<gene>
    <name evidence="2" type="ORF">DYL72_02935</name>
    <name evidence="3" type="ORF">PL14_02405</name>
</gene>
<dbReference type="SUPFAM" id="SSF46785">
    <property type="entry name" value="Winged helix' DNA-binding domain"/>
    <property type="match status" value="1"/>
</dbReference>
<evidence type="ECO:0000313" key="5">
    <source>
        <dbReference type="Proteomes" id="UP000256923"/>
    </source>
</evidence>
<dbReference type="AlphaFoldDB" id="A0A191W585"/>
<dbReference type="OrthoDB" id="467062at2"/>
<feature type="domain" description="Transcriptional regulator HTH-type FeoC" evidence="1">
    <location>
        <begin position="2"/>
        <end position="48"/>
    </location>
</feature>
<dbReference type="EMBL" id="JAHGUI010000010">
    <property type="protein sequence ID" value="MBT2917533.1"/>
    <property type="molecule type" value="Genomic_DNA"/>
</dbReference>
<protein>
    <submittedName>
        <fullName evidence="3">FeoC-like transcriptional regulator</fullName>
    </submittedName>
    <submittedName>
        <fullName evidence="2">Iron transporter FeoC</fullName>
    </submittedName>
</protein>
<evidence type="ECO:0000313" key="3">
    <source>
        <dbReference type="EMBL" id="MBT2917533.1"/>
    </source>
</evidence>
<dbReference type="Proteomes" id="UP000078309">
    <property type="component" value="Unassembled WGS sequence"/>
</dbReference>
<name>A0A191W585_VIBAN</name>
<dbReference type="Proteomes" id="UP000256923">
    <property type="component" value="Chromosome 1"/>
</dbReference>
<sequence length="76" mass="8553">MILNELKRYIEENGIVSRSAIAKKFSLSEDGVDAMLAVWIRKGVLSRTIDTNKAHHVTRVRYGLNRNNGLSLTVVL</sequence>
<dbReference type="InterPro" id="IPR036388">
    <property type="entry name" value="WH-like_DNA-bd_sf"/>
</dbReference>
<dbReference type="Pfam" id="PF09012">
    <property type="entry name" value="FeoC"/>
    <property type="match status" value="1"/>
</dbReference>
<proteinExistence type="predicted"/>
<reference evidence="3 4" key="1">
    <citation type="journal article" date="2017" name="J. Fish Dis.">
        <title>Comparative assessment of Vibrio virulence in marine fish larvae.</title>
        <authorList>
            <person name="Ronneseth A."/>
            <person name="Castillo D."/>
            <person name="D'Alvise P."/>
            <person name="Tonnesen O."/>
            <person name="Haugland G."/>
            <person name="Grotkjaer T."/>
            <person name="Engell-Sorensen K."/>
            <person name="Norremark L."/>
            <person name="Bergh O."/>
            <person name="Wergeland H.I."/>
            <person name="Gram L."/>
        </authorList>
    </citation>
    <scope>NUCLEOTIDE SEQUENCE [LARGE SCALE GENOMIC DNA]</scope>
    <source>
        <strain evidence="3 4">90-11-286</strain>
    </source>
</reference>
<reference evidence="3" key="3">
    <citation type="submission" date="2021-05" db="EMBL/GenBank/DDBJ databases">
        <authorList>
            <person name="Kalatzis P.G."/>
            <person name="Castillo D."/>
            <person name="D'Alvise P."/>
            <person name="Middelboe M."/>
            <person name="Gram L."/>
        </authorList>
    </citation>
    <scope>NUCLEOTIDE SEQUENCE</scope>
    <source>
        <strain evidence="3">90-11-286</strain>
    </source>
</reference>
<organism evidence="2 5">
    <name type="scientific">Vibrio anguillarum</name>
    <name type="common">Listonella anguillarum</name>
    <dbReference type="NCBI Taxonomy" id="55601"/>
    <lineage>
        <taxon>Bacteria</taxon>
        <taxon>Pseudomonadati</taxon>
        <taxon>Pseudomonadota</taxon>
        <taxon>Gammaproteobacteria</taxon>
        <taxon>Vibrionales</taxon>
        <taxon>Vibrionaceae</taxon>
        <taxon>Vibrio</taxon>
    </lineage>
</organism>
<dbReference type="EMBL" id="CP034672">
    <property type="protein sequence ID" value="AZS24113.1"/>
    <property type="molecule type" value="Genomic_DNA"/>
</dbReference>
<evidence type="ECO:0000313" key="2">
    <source>
        <dbReference type="EMBL" id="AZS24113.1"/>
    </source>
</evidence>
<dbReference type="Gene3D" id="1.10.10.10">
    <property type="entry name" value="Winged helix-like DNA-binding domain superfamily/Winged helix DNA-binding domain"/>
    <property type="match status" value="1"/>
</dbReference>
<dbReference type="RefSeq" id="WP_010318896.1">
    <property type="nucleotide sequence ID" value="NZ_CP022099.1"/>
</dbReference>
<dbReference type="STRING" id="55601.AA407_04510"/>
<evidence type="ECO:0000313" key="4">
    <source>
        <dbReference type="Proteomes" id="UP000078309"/>
    </source>
</evidence>
<reference evidence="2 5" key="2">
    <citation type="submission" date="2018-12" db="EMBL/GenBank/DDBJ databases">
        <title>Characterization and Draft Genome of Vibrio anguillarum J360 Marine Pathogen Isolated from an Outbreak in Lumpfish (Cyclopterus lumpus).</title>
        <authorList>
            <person name="Vasquez J.I."/>
            <person name="Cao T."/>
            <person name="Chakraborty S."/>
            <person name="Gnanagobal H."/>
            <person name="Wescot J."/>
            <person name="Boyce D."/>
            <person name="Santander J."/>
        </authorList>
    </citation>
    <scope>NUCLEOTIDE SEQUENCE [LARGE SCALE GENOMIC DNA]</scope>
    <source>
        <strain evidence="2 5">J360</strain>
    </source>
</reference>
<accession>A0A191W585</accession>
<dbReference type="InterPro" id="IPR036390">
    <property type="entry name" value="WH_DNA-bd_sf"/>
</dbReference>
<evidence type="ECO:0000259" key="1">
    <source>
        <dbReference type="Pfam" id="PF09012"/>
    </source>
</evidence>
<dbReference type="InterPro" id="IPR015102">
    <property type="entry name" value="Tscrpt_reg_HTH_FeoC"/>
</dbReference>